<dbReference type="EMBL" id="CAJVQB010017348">
    <property type="protein sequence ID" value="CAG8783827.1"/>
    <property type="molecule type" value="Genomic_DNA"/>
</dbReference>
<gene>
    <name evidence="1" type="ORF">GMARGA_LOCUS20118</name>
</gene>
<dbReference type="InterPro" id="IPR009000">
    <property type="entry name" value="Transl_B-barrel_sf"/>
</dbReference>
<feature type="non-terminal residue" evidence="1">
    <location>
        <position position="64"/>
    </location>
</feature>
<protein>
    <submittedName>
        <fullName evidence="1">33292_t:CDS:1</fullName>
    </submittedName>
</protein>
<dbReference type="SUPFAM" id="SSF50447">
    <property type="entry name" value="Translation proteins"/>
    <property type="match status" value="1"/>
</dbReference>
<evidence type="ECO:0000313" key="2">
    <source>
        <dbReference type="Proteomes" id="UP000789901"/>
    </source>
</evidence>
<proteinExistence type="predicted"/>
<sequence length="64" mass="7490">MRRCDSNSPLVIYITKLYNSSNTFSQILSGSVRKSQTIRLLGEGYSINNEENMTTESFRWIFEY</sequence>
<name>A0ABN7VL90_GIGMA</name>
<organism evidence="1 2">
    <name type="scientific">Gigaspora margarita</name>
    <dbReference type="NCBI Taxonomy" id="4874"/>
    <lineage>
        <taxon>Eukaryota</taxon>
        <taxon>Fungi</taxon>
        <taxon>Fungi incertae sedis</taxon>
        <taxon>Mucoromycota</taxon>
        <taxon>Glomeromycotina</taxon>
        <taxon>Glomeromycetes</taxon>
        <taxon>Diversisporales</taxon>
        <taxon>Gigasporaceae</taxon>
        <taxon>Gigaspora</taxon>
    </lineage>
</organism>
<keyword evidence="2" id="KW-1185">Reference proteome</keyword>
<reference evidence="1 2" key="1">
    <citation type="submission" date="2021-06" db="EMBL/GenBank/DDBJ databases">
        <authorList>
            <person name="Kallberg Y."/>
            <person name="Tangrot J."/>
            <person name="Rosling A."/>
        </authorList>
    </citation>
    <scope>NUCLEOTIDE SEQUENCE [LARGE SCALE GENOMIC DNA]</scope>
    <source>
        <strain evidence="1 2">120-4 pot B 10/14</strain>
    </source>
</reference>
<accession>A0ABN7VL90</accession>
<feature type="non-terminal residue" evidence="1">
    <location>
        <position position="1"/>
    </location>
</feature>
<evidence type="ECO:0000313" key="1">
    <source>
        <dbReference type="EMBL" id="CAG8783827.1"/>
    </source>
</evidence>
<dbReference type="Proteomes" id="UP000789901">
    <property type="component" value="Unassembled WGS sequence"/>
</dbReference>
<comment type="caution">
    <text evidence="1">The sequence shown here is derived from an EMBL/GenBank/DDBJ whole genome shotgun (WGS) entry which is preliminary data.</text>
</comment>
<dbReference type="Gene3D" id="2.40.30.10">
    <property type="entry name" value="Translation factors"/>
    <property type="match status" value="1"/>
</dbReference>